<reference evidence="9" key="1">
    <citation type="submission" date="2021-08" db="EMBL/GenBank/DDBJ databases">
        <authorList>
            <person name="Misof B."/>
            <person name="Oliver O."/>
            <person name="Podsiadlowski L."/>
            <person name="Donath A."/>
            <person name="Peters R."/>
            <person name="Mayer C."/>
            <person name="Rust J."/>
            <person name="Gunkel S."/>
            <person name="Lesny P."/>
            <person name="Martin S."/>
            <person name="Oeyen J.P."/>
            <person name="Petersen M."/>
            <person name="Panagiotis P."/>
            <person name="Wilbrandt J."/>
            <person name="Tanja T."/>
        </authorList>
    </citation>
    <scope>NUCLEOTIDE SEQUENCE</scope>
    <source>
        <strain evidence="9">GBR_01_08_01A</strain>
        <tissue evidence="9">Thorax + abdomen</tissue>
    </source>
</reference>
<dbReference type="PRINTS" id="PR00789">
    <property type="entry name" value="OSIALOPTASE"/>
</dbReference>
<evidence type="ECO:0000256" key="4">
    <source>
        <dbReference type="ARBA" id="ARBA00022723"/>
    </source>
</evidence>
<evidence type="ECO:0000256" key="6">
    <source>
        <dbReference type="ARBA" id="ARBA00048117"/>
    </source>
</evidence>
<dbReference type="PANTHER" id="PTHR11735:SF6">
    <property type="entry name" value="TRNA N6-ADENOSINE THREONYLCARBAMOYLTRANSFERASE, MITOCHONDRIAL"/>
    <property type="match status" value="1"/>
</dbReference>
<comment type="subcellular location">
    <subcellularLocation>
        <location evidence="7">Mitochondrion</location>
    </subcellularLocation>
</comment>
<evidence type="ECO:0000256" key="1">
    <source>
        <dbReference type="ARBA" id="ARBA00012156"/>
    </source>
</evidence>
<dbReference type="Pfam" id="PF00814">
    <property type="entry name" value="TsaD"/>
    <property type="match status" value="1"/>
</dbReference>
<accession>A0AAD9RWE3</accession>
<evidence type="ECO:0000313" key="10">
    <source>
        <dbReference type="Proteomes" id="UP001258017"/>
    </source>
</evidence>
<dbReference type="GO" id="GO:0005739">
    <property type="term" value="C:mitochondrion"/>
    <property type="evidence" value="ECO:0007669"/>
    <property type="project" value="UniProtKB-SubCell"/>
</dbReference>
<feature type="domain" description="Gcp-like" evidence="8">
    <location>
        <begin position="53"/>
        <end position="360"/>
    </location>
</feature>
<dbReference type="InterPro" id="IPR022450">
    <property type="entry name" value="TsaD"/>
</dbReference>
<comment type="function">
    <text evidence="7">Required for the formation of a threonylcarbamoyl group on adenosine at position 37 (t(6)A37) in mitochondrial tRNAs that read codons beginning with adenine. Probably involved in the transfer of the threonylcarbamoyl moiety of threonylcarbamoyl-AMP (TC-AMP) to the N6 group of A37. Involved in mitochondrial genome maintenance.</text>
</comment>
<comment type="caution">
    <text evidence="9">The sequence shown here is derived from an EMBL/GenBank/DDBJ whole genome shotgun (WGS) entry which is preliminary data.</text>
</comment>
<evidence type="ECO:0000256" key="2">
    <source>
        <dbReference type="ARBA" id="ARBA00022679"/>
    </source>
</evidence>
<comment type="cofactor">
    <cofactor evidence="7">
        <name>a divalent metal cation</name>
        <dbReference type="ChEBI" id="CHEBI:60240"/>
    </cofactor>
    <text evidence="7">Binds 1 divalent metal cation per subunit.</text>
</comment>
<keyword evidence="2 7" id="KW-0808">Transferase</keyword>
<keyword evidence="7" id="KW-0496">Mitochondrion</keyword>
<dbReference type="PANTHER" id="PTHR11735">
    <property type="entry name" value="TRNA N6-ADENOSINE THREONYLCARBAMOYLTRANSFERASE"/>
    <property type="match status" value="1"/>
</dbReference>
<dbReference type="GO" id="GO:0061711">
    <property type="term" value="F:tRNA N(6)-L-threonylcarbamoyladenine synthase activity"/>
    <property type="evidence" value="ECO:0007669"/>
    <property type="project" value="UniProtKB-EC"/>
</dbReference>
<dbReference type="GO" id="GO:0002949">
    <property type="term" value="P:tRNA threonylcarbamoyladenosine modification"/>
    <property type="evidence" value="ECO:0007669"/>
    <property type="project" value="UniProtKB-UniRule"/>
</dbReference>
<evidence type="ECO:0000256" key="5">
    <source>
        <dbReference type="ARBA" id="ARBA00023315"/>
    </source>
</evidence>
<dbReference type="Proteomes" id="UP001258017">
    <property type="component" value="Unassembled WGS sequence"/>
</dbReference>
<dbReference type="AlphaFoldDB" id="A0AAD9RWE3"/>
<comment type="similarity">
    <text evidence="7">Belongs to the KAE1 / TsaD family.</text>
</comment>
<dbReference type="GO" id="GO:0046872">
    <property type="term" value="F:metal ion binding"/>
    <property type="evidence" value="ECO:0007669"/>
    <property type="project" value="UniProtKB-KW"/>
</dbReference>
<dbReference type="SUPFAM" id="SSF53067">
    <property type="entry name" value="Actin-like ATPase domain"/>
    <property type="match status" value="1"/>
</dbReference>
<keyword evidence="3 7" id="KW-0819">tRNA processing</keyword>
<dbReference type="InterPro" id="IPR043129">
    <property type="entry name" value="ATPase_NBD"/>
</dbReference>
<keyword evidence="10" id="KW-1185">Reference proteome</keyword>
<evidence type="ECO:0000256" key="7">
    <source>
        <dbReference type="HAMAP-Rule" id="MF_03179"/>
    </source>
</evidence>
<sequence>MYIKVQRHLNYLYFRYGILKNRRNFSSHKPAIILGIESSCDDTGCGIVDSNGNILGEALHSQHSLHLKHGGIIPSIAQNMHRQHITEVCENALRSANLKLRDIDAIAATIKPGLPLSLEIGKRFGKYLAVRGNKPFIPIHHMQAHALTVRITEKVDFPYLVLLISGGHCMLVVVQNVNQFIMLGTTLHNAPGEVLDKVARRLKLKNIPEFNNMNGGQAIETAACKATNVDQFFFGDSMGSRTDCQFSFSGLLGACTRHIKQQEEKYNITADMIIPDVYNLCAGFQLAIAKHLCHKTQRAIEFLDHINLIPLHKRTLVISGGVACNNFIARALNILCSELNYKFVRTTPKLCTDNGVMIAWNGVEKWIYGIDIIRNKDEIENVRIENKASIGEDWIERIKVKGLKCKRIQIEKKLFVDSIIANDAVTISSNCIR</sequence>
<dbReference type="CDD" id="cd24134">
    <property type="entry name" value="ASKHA_NBD_OSGEPL1_QRI7_euk"/>
    <property type="match status" value="1"/>
</dbReference>
<organism evidence="9 10">
    <name type="scientific">Odynerus spinipes</name>
    <dbReference type="NCBI Taxonomy" id="1348599"/>
    <lineage>
        <taxon>Eukaryota</taxon>
        <taxon>Metazoa</taxon>
        <taxon>Ecdysozoa</taxon>
        <taxon>Arthropoda</taxon>
        <taxon>Hexapoda</taxon>
        <taxon>Insecta</taxon>
        <taxon>Pterygota</taxon>
        <taxon>Neoptera</taxon>
        <taxon>Endopterygota</taxon>
        <taxon>Hymenoptera</taxon>
        <taxon>Apocrita</taxon>
        <taxon>Aculeata</taxon>
        <taxon>Vespoidea</taxon>
        <taxon>Vespidae</taxon>
        <taxon>Eumeninae</taxon>
        <taxon>Odynerus</taxon>
    </lineage>
</organism>
<dbReference type="InterPro" id="IPR017861">
    <property type="entry name" value="KAE1/TsaD"/>
</dbReference>
<protein>
    <recommendedName>
        <fullName evidence="1">N(6)-L-threonylcarbamoyladenine synthase</fullName>
        <ecNumber evidence="1">2.3.1.234</ecNumber>
    </recommendedName>
</protein>
<comment type="subunit">
    <text evidence="7">Homodimer.</text>
</comment>
<dbReference type="EMBL" id="JAIFRP010000010">
    <property type="protein sequence ID" value="KAK2586885.1"/>
    <property type="molecule type" value="Genomic_DNA"/>
</dbReference>
<keyword evidence="4 7" id="KW-0479">Metal-binding</keyword>
<name>A0AAD9RWE3_9HYME</name>
<dbReference type="NCBIfam" id="TIGR00329">
    <property type="entry name" value="gcp_kae1"/>
    <property type="match status" value="1"/>
</dbReference>
<proteinExistence type="inferred from homology"/>
<keyword evidence="5 7" id="KW-0012">Acyltransferase</keyword>
<evidence type="ECO:0000259" key="8">
    <source>
        <dbReference type="Pfam" id="PF00814"/>
    </source>
</evidence>
<dbReference type="EC" id="2.3.1.234" evidence="1"/>
<dbReference type="InterPro" id="IPR000905">
    <property type="entry name" value="Gcp-like_dom"/>
</dbReference>
<evidence type="ECO:0000313" key="9">
    <source>
        <dbReference type="EMBL" id="KAK2586885.1"/>
    </source>
</evidence>
<evidence type="ECO:0000256" key="3">
    <source>
        <dbReference type="ARBA" id="ARBA00022694"/>
    </source>
</evidence>
<reference evidence="9" key="2">
    <citation type="journal article" date="2023" name="Commun. Biol.">
        <title>Intrasexual cuticular hydrocarbon dimorphism in a wasp sheds light on hydrocarbon biosynthesis genes in Hymenoptera.</title>
        <authorList>
            <person name="Moris V.C."/>
            <person name="Podsiadlowski L."/>
            <person name="Martin S."/>
            <person name="Oeyen J.P."/>
            <person name="Donath A."/>
            <person name="Petersen M."/>
            <person name="Wilbrandt J."/>
            <person name="Misof B."/>
            <person name="Liedtke D."/>
            <person name="Thamm M."/>
            <person name="Scheiner R."/>
            <person name="Schmitt T."/>
            <person name="Niehuis O."/>
        </authorList>
    </citation>
    <scope>NUCLEOTIDE SEQUENCE</scope>
    <source>
        <strain evidence="9">GBR_01_08_01A</strain>
    </source>
</reference>
<dbReference type="Gene3D" id="3.30.420.40">
    <property type="match status" value="2"/>
</dbReference>
<comment type="catalytic activity">
    <reaction evidence="6 7">
        <text>L-threonylcarbamoyladenylate + adenosine(37) in tRNA = N(6)-L-threonylcarbamoyladenosine(37) in tRNA + AMP + H(+)</text>
        <dbReference type="Rhea" id="RHEA:37059"/>
        <dbReference type="Rhea" id="RHEA-COMP:10162"/>
        <dbReference type="Rhea" id="RHEA-COMP:10163"/>
        <dbReference type="ChEBI" id="CHEBI:15378"/>
        <dbReference type="ChEBI" id="CHEBI:73682"/>
        <dbReference type="ChEBI" id="CHEBI:74411"/>
        <dbReference type="ChEBI" id="CHEBI:74418"/>
        <dbReference type="ChEBI" id="CHEBI:456215"/>
        <dbReference type="EC" id="2.3.1.234"/>
    </reaction>
</comment>
<gene>
    <name evidence="9" type="ORF">KPH14_009822</name>
</gene>
<dbReference type="HAMAP" id="MF_01445">
    <property type="entry name" value="TsaD"/>
    <property type="match status" value="1"/>
</dbReference>